<feature type="transmembrane region" description="Helical" evidence="7">
    <location>
        <begin position="229"/>
        <end position="253"/>
    </location>
</feature>
<feature type="transmembrane region" description="Helical" evidence="7">
    <location>
        <begin position="175"/>
        <end position="195"/>
    </location>
</feature>
<comment type="subcellular location">
    <subcellularLocation>
        <location evidence="1">Cell membrane</location>
        <topology evidence="1">Multi-pass membrane protein</topology>
    </subcellularLocation>
</comment>
<dbReference type="GO" id="GO:0022857">
    <property type="term" value="F:transmembrane transporter activity"/>
    <property type="evidence" value="ECO:0007669"/>
    <property type="project" value="InterPro"/>
</dbReference>
<feature type="transmembrane region" description="Helical" evidence="7">
    <location>
        <begin position="265"/>
        <end position="285"/>
    </location>
</feature>
<feature type="transmembrane region" description="Helical" evidence="7">
    <location>
        <begin position="297"/>
        <end position="314"/>
    </location>
</feature>
<evidence type="ECO:0000256" key="7">
    <source>
        <dbReference type="SAM" id="Phobius"/>
    </source>
</evidence>
<feature type="compositionally biased region" description="Basic and acidic residues" evidence="6">
    <location>
        <begin position="591"/>
        <end position="601"/>
    </location>
</feature>
<keyword evidence="5 7" id="KW-0472">Membrane</keyword>
<dbReference type="Proteomes" id="UP000612585">
    <property type="component" value="Unassembled WGS sequence"/>
</dbReference>
<dbReference type="PANTHER" id="PTHR23513:SF11">
    <property type="entry name" value="STAPHYLOFERRIN A TRANSPORTER"/>
    <property type="match status" value="1"/>
</dbReference>
<sequence>MSDQDFADRPATFREVLASGEYRALYLASALSWFGDYVARAAVTALVYQQTESVAASAATFAISYVPWLGFGPVLAALAERLPYRHTMVAADLVRMVLIALVAIPDMPVWAMIGLLFLTSLGNPPFDAARSALLAKILTGDRYVVGMTLQSTSHQAAQVAGYLSGAGLAAVNAQVALLLNAATFGASALLILFQVQHRPPALAKKDRTHLLRETAEGLRLVFTAPLLRGVAFLVFLTALFAVVPEGLAAAWAADLAGDNQAARGWIQGAIMISNPIGFIVGGLVVGRILGPKRRQRLARLFAIAVPASLAPALFGLPIFGVLILCFLCGAATASVIPATNGLFVQALPNTYRARAFGVMKSGIQVLQGLGVFVTGWLADRFALHTVVGAWGLLGMALVALAVLTWPNAEQIGAEIARAKELNAASDAAQAESDEATTPSDRPEPDRDIWGLPAGSRLGPAIGRARVVPRPDHPESAPLRHGPETARENRRRISRPVGRIYSTGAARDRTTAEGTGQASTQPPRPTRLRPPGWNTGEDPIEPLGPPGSDLMGAAAAAGLLGEPASTDPQWYPLAEPPDLGDEPWPAPSQSAWDHESRAELAHRRAVQQHAAHQQQRAEHGEQRP</sequence>
<evidence type="ECO:0000313" key="9">
    <source>
        <dbReference type="Proteomes" id="UP000612585"/>
    </source>
</evidence>
<keyword evidence="9" id="KW-1185">Reference proteome</keyword>
<evidence type="ECO:0000256" key="5">
    <source>
        <dbReference type="ARBA" id="ARBA00023136"/>
    </source>
</evidence>
<feature type="transmembrane region" description="Helical" evidence="7">
    <location>
        <begin position="97"/>
        <end position="118"/>
    </location>
</feature>
<evidence type="ECO:0000256" key="1">
    <source>
        <dbReference type="ARBA" id="ARBA00004651"/>
    </source>
</evidence>
<evidence type="ECO:0000256" key="3">
    <source>
        <dbReference type="ARBA" id="ARBA00022692"/>
    </source>
</evidence>
<protein>
    <recommendedName>
        <fullName evidence="10">MFS transporter</fullName>
    </recommendedName>
</protein>
<feature type="transmembrane region" description="Helical" evidence="7">
    <location>
        <begin position="383"/>
        <end position="405"/>
    </location>
</feature>
<keyword evidence="2" id="KW-1003">Cell membrane</keyword>
<dbReference type="Gene3D" id="1.20.1250.20">
    <property type="entry name" value="MFS general substrate transporter like domains"/>
    <property type="match status" value="1"/>
</dbReference>
<proteinExistence type="predicted"/>
<feature type="region of interest" description="Disordered" evidence="6">
    <location>
        <begin position="424"/>
        <end position="623"/>
    </location>
</feature>
<dbReference type="RefSeq" id="WP_203998021.1">
    <property type="nucleotide sequence ID" value="NZ_BOPG01000033.1"/>
</dbReference>
<gene>
    <name evidence="8" type="ORF">Vau01_055060</name>
</gene>
<keyword evidence="4 7" id="KW-1133">Transmembrane helix</keyword>
<keyword evidence="3 7" id="KW-0812">Transmembrane</keyword>
<feature type="compositionally biased region" description="Polar residues" evidence="6">
    <location>
        <begin position="511"/>
        <end position="520"/>
    </location>
</feature>
<name>A0A8J3Z9Z5_9ACTN</name>
<evidence type="ECO:0000313" key="8">
    <source>
        <dbReference type="EMBL" id="GIJ57990.1"/>
    </source>
</evidence>
<dbReference type="GO" id="GO:0005886">
    <property type="term" value="C:plasma membrane"/>
    <property type="evidence" value="ECO:0007669"/>
    <property type="project" value="UniProtKB-SubCell"/>
</dbReference>
<comment type="caution">
    <text evidence="8">The sequence shown here is derived from an EMBL/GenBank/DDBJ whole genome shotgun (WGS) entry which is preliminary data.</text>
</comment>
<dbReference type="InterPro" id="IPR011701">
    <property type="entry name" value="MFS"/>
</dbReference>
<accession>A0A8J3Z9Z5</accession>
<feature type="transmembrane region" description="Helical" evidence="7">
    <location>
        <begin position="54"/>
        <end position="76"/>
    </location>
</feature>
<organism evidence="8 9">
    <name type="scientific">Virgisporangium aurantiacum</name>
    <dbReference type="NCBI Taxonomy" id="175570"/>
    <lineage>
        <taxon>Bacteria</taxon>
        <taxon>Bacillati</taxon>
        <taxon>Actinomycetota</taxon>
        <taxon>Actinomycetes</taxon>
        <taxon>Micromonosporales</taxon>
        <taxon>Micromonosporaceae</taxon>
        <taxon>Virgisporangium</taxon>
    </lineage>
</organism>
<feature type="compositionally biased region" description="Low complexity" evidence="6">
    <location>
        <begin position="549"/>
        <end position="560"/>
    </location>
</feature>
<evidence type="ECO:0000256" key="2">
    <source>
        <dbReference type="ARBA" id="ARBA00022475"/>
    </source>
</evidence>
<feature type="transmembrane region" description="Helical" evidence="7">
    <location>
        <begin position="355"/>
        <end position="377"/>
    </location>
</feature>
<dbReference type="CDD" id="cd06173">
    <property type="entry name" value="MFS_MefA_like"/>
    <property type="match status" value="1"/>
</dbReference>
<dbReference type="PANTHER" id="PTHR23513">
    <property type="entry name" value="INTEGRAL MEMBRANE EFFLUX PROTEIN-RELATED"/>
    <property type="match status" value="1"/>
</dbReference>
<evidence type="ECO:0000256" key="6">
    <source>
        <dbReference type="SAM" id="MobiDB-lite"/>
    </source>
</evidence>
<dbReference type="Pfam" id="PF07690">
    <property type="entry name" value="MFS_1"/>
    <property type="match status" value="1"/>
</dbReference>
<dbReference type="SUPFAM" id="SSF103473">
    <property type="entry name" value="MFS general substrate transporter"/>
    <property type="match status" value="1"/>
</dbReference>
<dbReference type="AlphaFoldDB" id="A0A8J3Z9Z5"/>
<evidence type="ECO:0008006" key="10">
    <source>
        <dbReference type="Google" id="ProtNLM"/>
    </source>
</evidence>
<feature type="compositionally biased region" description="Basic and acidic residues" evidence="6">
    <location>
        <begin position="614"/>
        <end position="623"/>
    </location>
</feature>
<dbReference type="InterPro" id="IPR036259">
    <property type="entry name" value="MFS_trans_sf"/>
</dbReference>
<feature type="transmembrane region" description="Helical" evidence="7">
    <location>
        <begin position="320"/>
        <end position="343"/>
    </location>
</feature>
<reference evidence="8" key="1">
    <citation type="submission" date="2021-01" db="EMBL/GenBank/DDBJ databases">
        <title>Whole genome shotgun sequence of Virgisporangium aurantiacum NBRC 16421.</title>
        <authorList>
            <person name="Komaki H."/>
            <person name="Tamura T."/>
        </authorList>
    </citation>
    <scope>NUCLEOTIDE SEQUENCE</scope>
    <source>
        <strain evidence="8">NBRC 16421</strain>
    </source>
</reference>
<dbReference type="EMBL" id="BOPG01000033">
    <property type="protein sequence ID" value="GIJ57990.1"/>
    <property type="molecule type" value="Genomic_DNA"/>
</dbReference>
<evidence type="ECO:0000256" key="4">
    <source>
        <dbReference type="ARBA" id="ARBA00022989"/>
    </source>
</evidence>